<sequence>MKLSSMLALATLLGVTASAQRVAIGYPADGAHVKAGSSLTVEVDRPEFLSSAQEVAIVIGLQSCPTFQCLPPSLTMGNVLLYNGAYKPEWHSDAPPSKPPHQNFSVVIPQDTQKGKAQLGVTHVSLVGASLGPFLETLNITLTVV</sequence>
<dbReference type="Proteomes" id="UP000076154">
    <property type="component" value="Unassembled WGS sequence"/>
</dbReference>
<dbReference type="AlphaFoldDB" id="A0A369JAV7"/>
<comment type="caution">
    <text evidence="2">The sequence shown here is derived from an EMBL/GenBank/DDBJ whole genome shotgun (WGS) entry which is preliminary data.</text>
</comment>
<reference evidence="2" key="1">
    <citation type="submission" date="2018-04" db="EMBL/GenBank/DDBJ databases">
        <title>Whole genome sequencing of Hypsizygus marmoreus.</title>
        <authorList>
            <person name="Choi I.-G."/>
            <person name="Min B."/>
            <person name="Kim J.-G."/>
            <person name="Kim S."/>
            <person name="Oh Y.-L."/>
            <person name="Kong W.-S."/>
            <person name="Park H."/>
            <person name="Jeong J."/>
            <person name="Song E.-S."/>
        </authorList>
    </citation>
    <scope>NUCLEOTIDE SEQUENCE [LARGE SCALE GENOMIC DNA]</scope>
    <source>
        <strain evidence="2">51987-8</strain>
    </source>
</reference>
<evidence type="ECO:0000313" key="2">
    <source>
        <dbReference type="EMBL" id="RDB18472.1"/>
    </source>
</evidence>
<protein>
    <recommendedName>
        <fullName evidence="4">Phosphatidylglycerol/phosphatidylinositol transfer protein</fullName>
    </recommendedName>
</protein>
<organism evidence="2 3">
    <name type="scientific">Hypsizygus marmoreus</name>
    <name type="common">White beech mushroom</name>
    <name type="synonym">Agaricus marmoreus</name>
    <dbReference type="NCBI Taxonomy" id="39966"/>
    <lineage>
        <taxon>Eukaryota</taxon>
        <taxon>Fungi</taxon>
        <taxon>Dikarya</taxon>
        <taxon>Basidiomycota</taxon>
        <taxon>Agaricomycotina</taxon>
        <taxon>Agaricomycetes</taxon>
        <taxon>Agaricomycetidae</taxon>
        <taxon>Agaricales</taxon>
        <taxon>Tricholomatineae</taxon>
        <taxon>Lyophyllaceae</taxon>
        <taxon>Hypsizygus</taxon>
    </lineage>
</organism>
<dbReference type="EMBL" id="LUEZ02000101">
    <property type="protein sequence ID" value="RDB18472.1"/>
    <property type="molecule type" value="Genomic_DNA"/>
</dbReference>
<dbReference type="OrthoDB" id="2841294at2759"/>
<dbReference type="InterPro" id="IPR045469">
    <property type="entry name" value="Nis1"/>
</dbReference>
<gene>
    <name evidence="2" type="ORF">Hypma_000293</name>
</gene>
<feature type="signal peptide" evidence="1">
    <location>
        <begin position="1"/>
        <end position="18"/>
    </location>
</feature>
<accession>A0A369JAV7</accession>
<dbReference type="Pfam" id="PF19271">
    <property type="entry name" value="Nis1"/>
    <property type="match status" value="1"/>
</dbReference>
<keyword evidence="3" id="KW-1185">Reference proteome</keyword>
<evidence type="ECO:0000256" key="1">
    <source>
        <dbReference type="SAM" id="SignalP"/>
    </source>
</evidence>
<feature type="chain" id="PRO_5016720598" description="Phosphatidylglycerol/phosphatidylinositol transfer protein" evidence="1">
    <location>
        <begin position="19"/>
        <end position="145"/>
    </location>
</feature>
<evidence type="ECO:0000313" key="3">
    <source>
        <dbReference type="Proteomes" id="UP000076154"/>
    </source>
</evidence>
<keyword evidence="1" id="KW-0732">Signal</keyword>
<proteinExistence type="predicted"/>
<name>A0A369JAV7_HYPMA</name>
<evidence type="ECO:0008006" key="4">
    <source>
        <dbReference type="Google" id="ProtNLM"/>
    </source>
</evidence>
<dbReference type="InParanoid" id="A0A369JAV7"/>